<evidence type="ECO:0000256" key="2">
    <source>
        <dbReference type="PIRSR" id="PIRSR000097-1"/>
    </source>
</evidence>
<reference evidence="6 7" key="1">
    <citation type="submission" date="2015-12" db="EMBL/GenBank/DDBJ databases">
        <title>Draft genome sequence of Moniliophthora roreri, the causal agent of frosty pod rot of cacao.</title>
        <authorList>
            <person name="Aime M.C."/>
            <person name="Diaz-Valderrama J.R."/>
            <person name="Kijpornyongpan T."/>
            <person name="Phillips-Mora W."/>
        </authorList>
    </citation>
    <scope>NUCLEOTIDE SEQUENCE [LARGE SCALE GENOMIC DNA]</scope>
    <source>
        <strain evidence="6 7">MCA 2952</strain>
    </source>
</reference>
<name>A0A0W0GF18_MONRR</name>
<gene>
    <name evidence="6" type="ORF">WG66_278</name>
</gene>
<dbReference type="SUPFAM" id="SSF51430">
    <property type="entry name" value="NAD(P)-linked oxidoreductase"/>
    <property type="match status" value="1"/>
</dbReference>
<feature type="site" description="Lowers pKa of active site Tyr" evidence="4">
    <location>
        <position position="80"/>
    </location>
</feature>
<evidence type="ECO:0000313" key="7">
    <source>
        <dbReference type="Proteomes" id="UP000054988"/>
    </source>
</evidence>
<accession>A0A0W0GF18</accession>
<dbReference type="CDD" id="cd19071">
    <property type="entry name" value="AKR_AKR1-5-like"/>
    <property type="match status" value="1"/>
</dbReference>
<keyword evidence="1" id="KW-0560">Oxidoreductase</keyword>
<dbReference type="PIRSF" id="PIRSF000097">
    <property type="entry name" value="AKR"/>
    <property type="match status" value="1"/>
</dbReference>
<dbReference type="InterPro" id="IPR020471">
    <property type="entry name" value="AKR"/>
</dbReference>
<evidence type="ECO:0000313" key="6">
    <source>
        <dbReference type="EMBL" id="KTB47142.1"/>
    </source>
</evidence>
<dbReference type="Proteomes" id="UP000054988">
    <property type="component" value="Unassembled WGS sequence"/>
</dbReference>
<dbReference type="InterPro" id="IPR023210">
    <property type="entry name" value="NADP_OxRdtase_dom"/>
</dbReference>
<protein>
    <submittedName>
        <fullName evidence="6">Putative aado/keto reductase</fullName>
    </submittedName>
</protein>
<organism evidence="6 7">
    <name type="scientific">Moniliophthora roreri</name>
    <name type="common">Frosty pod rot fungus</name>
    <name type="synonym">Monilia roreri</name>
    <dbReference type="NCBI Taxonomy" id="221103"/>
    <lineage>
        <taxon>Eukaryota</taxon>
        <taxon>Fungi</taxon>
        <taxon>Dikarya</taxon>
        <taxon>Basidiomycota</taxon>
        <taxon>Agaricomycotina</taxon>
        <taxon>Agaricomycetes</taxon>
        <taxon>Agaricomycetidae</taxon>
        <taxon>Agaricales</taxon>
        <taxon>Marasmiineae</taxon>
        <taxon>Marasmiaceae</taxon>
        <taxon>Moniliophthora</taxon>
    </lineage>
</organism>
<feature type="domain" description="NADP-dependent oxidoreductase" evidence="5">
    <location>
        <begin position="32"/>
        <end position="289"/>
    </location>
</feature>
<evidence type="ECO:0000256" key="4">
    <source>
        <dbReference type="PIRSR" id="PIRSR000097-3"/>
    </source>
</evidence>
<feature type="binding site" evidence="3">
    <location>
        <position position="111"/>
    </location>
    <ligand>
        <name>substrate</name>
    </ligand>
</feature>
<feature type="active site" description="Proton donor" evidence="2">
    <location>
        <position position="55"/>
    </location>
</feature>
<dbReference type="InterPro" id="IPR018170">
    <property type="entry name" value="Aldo/ket_reductase_CS"/>
</dbReference>
<dbReference type="Gene3D" id="3.20.20.100">
    <property type="entry name" value="NADP-dependent oxidoreductase domain"/>
    <property type="match status" value="1"/>
</dbReference>
<dbReference type="EMBL" id="LATX01000122">
    <property type="protein sequence ID" value="KTB47142.1"/>
    <property type="molecule type" value="Genomic_DNA"/>
</dbReference>
<comment type="caution">
    <text evidence="6">The sequence shown here is derived from an EMBL/GenBank/DDBJ whole genome shotgun (WGS) entry which is preliminary data.</text>
</comment>
<dbReference type="PANTHER" id="PTHR11732">
    <property type="entry name" value="ALDO/KETO REDUCTASE"/>
    <property type="match status" value="1"/>
</dbReference>
<dbReference type="eggNOG" id="KOG1577">
    <property type="taxonomic scope" value="Eukaryota"/>
</dbReference>
<evidence type="ECO:0000256" key="3">
    <source>
        <dbReference type="PIRSR" id="PIRSR000097-2"/>
    </source>
</evidence>
<dbReference type="Pfam" id="PF00248">
    <property type="entry name" value="Aldo_ket_red"/>
    <property type="match status" value="1"/>
</dbReference>
<evidence type="ECO:0000259" key="5">
    <source>
        <dbReference type="Pfam" id="PF00248"/>
    </source>
</evidence>
<dbReference type="FunFam" id="3.20.20.100:FF:000002">
    <property type="entry name" value="2,5-diketo-D-gluconic acid reductase A"/>
    <property type="match status" value="1"/>
</dbReference>
<proteinExistence type="predicted"/>
<evidence type="ECO:0000256" key="1">
    <source>
        <dbReference type="ARBA" id="ARBA00023002"/>
    </source>
</evidence>
<dbReference type="AlphaFoldDB" id="A0A0W0GF18"/>
<dbReference type="PRINTS" id="PR00069">
    <property type="entry name" value="ALDKETRDTASE"/>
</dbReference>
<dbReference type="PROSITE" id="PS00062">
    <property type="entry name" value="ALDOKETO_REDUCTASE_2"/>
    <property type="match status" value="1"/>
</dbReference>
<dbReference type="PROSITE" id="PS00798">
    <property type="entry name" value="ALDOKETO_REDUCTASE_1"/>
    <property type="match status" value="1"/>
</dbReference>
<dbReference type="GO" id="GO:0016616">
    <property type="term" value="F:oxidoreductase activity, acting on the CH-OH group of donors, NAD or NADP as acceptor"/>
    <property type="evidence" value="ECO:0007669"/>
    <property type="project" value="UniProtKB-ARBA"/>
</dbReference>
<dbReference type="InterPro" id="IPR036812">
    <property type="entry name" value="NAD(P)_OxRdtase_dom_sf"/>
</dbReference>
<sequence length="330" mass="36326">MAPQIPLVSLKDGRKIPAIGMGCWIGTPGGGQRVYDYCSKAIKVGYRHFDTAAGYGNEAQVGKAIRDSGIPREEFFVTTKLGNGDHGRVSEAFEESFKNLDIDYVDLYLIHWPQAIKPKDGHGWIGEAIPPDQSPTFVETWKNMEKLLDTNKVKSIGVSNFSVKNLGILLPHCTIVPATNQIEAHPYLPNHELKAYCDGKGIPLTAYSPIEPAAPAGQPRSDVPLGLLENPTIRNIADKFKVDTAQVLISWAIQRGTIAIPKTENEGRMVTNITLITLPDEDMEVINNIHRNPGMHRPLINGVHNEDGKAFGWTYEQLGWNMTTGGIVPQ</sequence>